<feature type="chain" id="PRO_5025328846" evidence="1">
    <location>
        <begin position="18"/>
        <end position="531"/>
    </location>
</feature>
<evidence type="ECO:0000313" key="3">
    <source>
        <dbReference type="Proteomes" id="UP000799767"/>
    </source>
</evidence>
<dbReference type="AlphaFoldDB" id="A0A6A6PPF7"/>
<dbReference type="PANTHER" id="PTHR35340">
    <property type="entry name" value="PQQ ENZYME REPEAT PROTEIN-RELATED"/>
    <property type="match status" value="1"/>
</dbReference>
<name>A0A6A6PPF7_9PEZI</name>
<dbReference type="Pfam" id="PF14269">
    <property type="entry name" value="Arylsulfotran_2"/>
    <property type="match status" value="1"/>
</dbReference>
<gene>
    <name evidence="2" type="ORF">BDY17DRAFT_326199</name>
</gene>
<dbReference type="GeneID" id="54478477"/>
<reference evidence="2" key="1">
    <citation type="journal article" date="2020" name="Stud. Mycol.">
        <title>101 Dothideomycetes genomes: a test case for predicting lifestyles and emergence of pathogens.</title>
        <authorList>
            <person name="Haridas S."/>
            <person name="Albert R."/>
            <person name="Binder M."/>
            <person name="Bloem J."/>
            <person name="Labutti K."/>
            <person name="Salamov A."/>
            <person name="Andreopoulos B."/>
            <person name="Baker S."/>
            <person name="Barry K."/>
            <person name="Bills G."/>
            <person name="Bluhm B."/>
            <person name="Cannon C."/>
            <person name="Castanera R."/>
            <person name="Culley D."/>
            <person name="Daum C."/>
            <person name="Ezra D."/>
            <person name="Gonzalez J."/>
            <person name="Henrissat B."/>
            <person name="Kuo A."/>
            <person name="Liang C."/>
            <person name="Lipzen A."/>
            <person name="Lutzoni F."/>
            <person name="Magnuson J."/>
            <person name="Mondo S."/>
            <person name="Nolan M."/>
            <person name="Ohm R."/>
            <person name="Pangilinan J."/>
            <person name="Park H.-J."/>
            <person name="Ramirez L."/>
            <person name="Alfaro M."/>
            <person name="Sun H."/>
            <person name="Tritt A."/>
            <person name="Yoshinaga Y."/>
            <person name="Zwiers L.-H."/>
            <person name="Turgeon B."/>
            <person name="Goodwin S."/>
            <person name="Spatafora J."/>
            <person name="Crous P."/>
            <person name="Grigoriev I."/>
        </authorList>
    </citation>
    <scope>NUCLEOTIDE SEQUENCE</scope>
    <source>
        <strain evidence="2">CBS 113389</strain>
    </source>
</reference>
<dbReference type="InterPro" id="IPR039535">
    <property type="entry name" value="ASST-like"/>
</dbReference>
<sequence length="531" mass="59528">MAAWLTVVLSLLHFCNAAFDLAMGDDGDLESFVTRPELKAPKFRVTMYEPDEVDRGYWFVGPYGDIYQKDHAAKYYQACQTGPHIFDGDGNLVWSGACQFRNQNTCDFRAYEAPNGTSYLSAIVNFNVHTNDPVGRGVIMNSSYNFQQTIEAPPTVDIFNMHELKLIDDGKAALYITVLSERADLTNLSSQHRAGWIQNPGFEELDLETGEVTFRWHAYPHVSLEESTLPLADDIKENTWNWFHPNSVDKNADGDYLISGRYVDAIYKVSGRDGSVLWRLGGKRSDFALQGFNFSRQHDAQWIDFNDDYETISFLDNGGDEVVRTSNYTSALFVRLDKKNMSAHVTKRIVRPGERFSGARGNLQRLPSGHVFGGWSENCHISEHATDGRLLMEAEFASKRFVTYRAYKFNFTGQPQEPPAMKAFAYGLDEESAVTVYYVSWNGATEVSSWNFYREGSGDAVLIGSAARTGFETRLQARGYVDGKVFVEALDVHGLVLGRSLSTDITSYIDQAVQKPRVGASVAKGAEKTEL</sequence>
<protein>
    <submittedName>
        <fullName evidence="2">ASST-domain-containing protein</fullName>
    </submittedName>
</protein>
<organism evidence="2 3">
    <name type="scientific">Neohortaea acidophila</name>
    <dbReference type="NCBI Taxonomy" id="245834"/>
    <lineage>
        <taxon>Eukaryota</taxon>
        <taxon>Fungi</taxon>
        <taxon>Dikarya</taxon>
        <taxon>Ascomycota</taxon>
        <taxon>Pezizomycotina</taxon>
        <taxon>Dothideomycetes</taxon>
        <taxon>Dothideomycetidae</taxon>
        <taxon>Mycosphaerellales</taxon>
        <taxon>Teratosphaeriaceae</taxon>
        <taxon>Neohortaea</taxon>
    </lineage>
</organism>
<dbReference type="EMBL" id="MU001638">
    <property type="protein sequence ID" value="KAF2481514.1"/>
    <property type="molecule type" value="Genomic_DNA"/>
</dbReference>
<evidence type="ECO:0000313" key="2">
    <source>
        <dbReference type="EMBL" id="KAF2481514.1"/>
    </source>
</evidence>
<evidence type="ECO:0000256" key="1">
    <source>
        <dbReference type="SAM" id="SignalP"/>
    </source>
</evidence>
<dbReference type="PANTHER" id="PTHR35340:SF8">
    <property type="entry name" value="ASST-DOMAIN-CONTAINING PROTEIN"/>
    <property type="match status" value="1"/>
</dbReference>
<keyword evidence="1" id="KW-0732">Signal</keyword>
<accession>A0A6A6PPF7</accession>
<dbReference type="OrthoDB" id="5427350at2759"/>
<keyword evidence="3" id="KW-1185">Reference proteome</keyword>
<proteinExistence type="predicted"/>
<dbReference type="InterPro" id="IPR053143">
    <property type="entry name" value="Arylsulfate_ST"/>
</dbReference>
<dbReference type="Proteomes" id="UP000799767">
    <property type="component" value="Unassembled WGS sequence"/>
</dbReference>
<feature type="signal peptide" evidence="1">
    <location>
        <begin position="1"/>
        <end position="17"/>
    </location>
</feature>
<dbReference type="RefSeq" id="XP_033588084.1">
    <property type="nucleotide sequence ID" value="XM_033737475.1"/>
</dbReference>